<feature type="non-terminal residue" evidence="1">
    <location>
        <position position="60"/>
    </location>
</feature>
<evidence type="ECO:0000313" key="1">
    <source>
        <dbReference type="EMBL" id="KAK9419989.1"/>
    </source>
</evidence>
<sequence length="60" mass="6706">MVSEETLVNFVRGADGFHIDDTCKSPLTTALAKSLTWWFNQLQPSSQQLVVDYMTRTGGI</sequence>
<dbReference type="EMBL" id="JARVKF010000270">
    <property type="protein sequence ID" value="KAK9419989.1"/>
    <property type="molecule type" value="Genomic_DNA"/>
</dbReference>
<keyword evidence="2" id="KW-1185">Reference proteome</keyword>
<accession>A0ABR2UZ73</accession>
<reference evidence="1 2" key="1">
    <citation type="journal article" date="2024" name="J. Plant Pathol.">
        <title>Sequence and assembly of the genome of Seiridium unicorne, isolate CBS 538.82, causal agent of cypress canker disease.</title>
        <authorList>
            <person name="Scali E."/>
            <person name="Rocca G.D."/>
            <person name="Danti R."/>
            <person name="Garbelotto M."/>
            <person name="Barberini S."/>
            <person name="Baroncelli R."/>
            <person name="Emiliani G."/>
        </authorList>
    </citation>
    <scope>NUCLEOTIDE SEQUENCE [LARGE SCALE GENOMIC DNA]</scope>
    <source>
        <strain evidence="1 2">BM-138-508</strain>
    </source>
</reference>
<name>A0ABR2UZ73_9PEZI</name>
<dbReference type="Proteomes" id="UP001408356">
    <property type="component" value="Unassembled WGS sequence"/>
</dbReference>
<protein>
    <submittedName>
        <fullName evidence="1">Uncharacterized protein</fullName>
    </submittedName>
</protein>
<organism evidence="1 2">
    <name type="scientific">Seiridium unicorne</name>
    <dbReference type="NCBI Taxonomy" id="138068"/>
    <lineage>
        <taxon>Eukaryota</taxon>
        <taxon>Fungi</taxon>
        <taxon>Dikarya</taxon>
        <taxon>Ascomycota</taxon>
        <taxon>Pezizomycotina</taxon>
        <taxon>Sordariomycetes</taxon>
        <taxon>Xylariomycetidae</taxon>
        <taxon>Amphisphaeriales</taxon>
        <taxon>Sporocadaceae</taxon>
        <taxon>Seiridium</taxon>
    </lineage>
</organism>
<evidence type="ECO:0000313" key="2">
    <source>
        <dbReference type="Proteomes" id="UP001408356"/>
    </source>
</evidence>
<comment type="caution">
    <text evidence="1">The sequence shown here is derived from an EMBL/GenBank/DDBJ whole genome shotgun (WGS) entry which is preliminary data.</text>
</comment>
<proteinExistence type="predicted"/>
<gene>
    <name evidence="1" type="ORF">SUNI508_14091</name>
</gene>